<dbReference type="EMBL" id="LT670817">
    <property type="protein sequence ID" value="SHG17159.1"/>
    <property type="molecule type" value="Genomic_DNA"/>
</dbReference>
<organism evidence="1 2">
    <name type="scientific">Bradyrhizobium erythrophlei</name>
    <dbReference type="NCBI Taxonomy" id="1437360"/>
    <lineage>
        <taxon>Bacteria</taxon>
        <taxon>Pseudomonadati</taxon>
        <taxon>Pseudomonadota</taxon>
        <taxon>Alphaproteobacteria</taxon>
        <taxon>Hyphomicrobiales</taxon>
        <taxon>Nitrobacteraceae</taxon>
        <taxon>Bradyrhizobium</taxon>
    </lineage>
</organism>
<gene>
    <name evidence="1" type="ORF">SAMN05443248_0544</name>
</gene>
<proteinExistence type="predicted"/>
<evidence type="ECO:0000313" key="1">
    <source>
        <dbReference type="EMBL" id="SHG17159.1"/>
    </source>
</evidence>
<reference evidence="1 2" key="1">
    <citation type="submission" date="2016-11" db="EMBL/GenBank/DDBJ databases">
        <authorList>
            <person name="Jaros S."/>
            <person name="Januszkiewicz K."/>
            <person name="Wedrychowicz H."/>
        </authorList>
    </citation>
    <scope>NUCLEOTIDE SEQUENCE [LARGE SCALE GENOMIC DNA]</scope>
    <source>
        <strain evidence="1 2">GAS138</strain>
    </source>
</reference>
<accession>A0A1M5HMG1</accession>
<dbReference type="AlphaFoldDB" id="A0A1M5HMG1"/>
<name>A0A1M5HMG1_9BRAD</name>
<protein>
    <submittedName>
        <fullName evidence="1">Uncharacterized protein</fullName>
    </submittedName>
</protein>
<dbReference type="RefSeq" id="WP_154071963.1">
    <property type="nucleotide sequence ID" value="NZ_LT670817.1"/>
</dbReference>
<dbReference type="Proteomes" id="UP000189796">
    <property type="component" value="Chromosome I"/>
</dbReference>
<sequence length="83" mass="9121">MQRRIVRGLDTGRIKRRWHAALGLHSGDKGGCGFSAFLPIATALAFHGQGLSRYRSHDHLIDLIAVRTPRSTIASTKAVTTLR</sequence>
<evidence type="ECO:0000313" key="2">
    <source>
        <dbReference type="Proteomes" id="UP000189796"/>
    </source>
</evidence>